<evidence type="ECO:0000313" key="3">
    <source>
        <dbReference type="EMBL" id="CAA0396529.1"/>
    </source>
</evidence>
<accession>A0A654FSU4</accession>
<evidence type="ECO:0000313" key="2">
    <source>
        <dbReference type="Araport" id="AT4G26040"/>
    </source>
</evidence>
<evidence type="ECO:0000313" key="4">
    <source>
        <dbReference type="EMBL" id="VYS63939.1"/>
    </source>
</evidence>
<reference evidence="4 5" key="1">
    <citation type="submission" date="2019-11" db="EMBL/GenBank/DDBJ databases">
        <authorList>
            <person name="Jiao W.-B."/>
            <person name="Schneeberger K."/>
        </authorList>
    </citation>
    <scope>NUCLEOTIDE SEQUENCE [LARGE SCALE GENOMIC DNA]</scope>
    <source>
        <strain evidence="5">cv. An-1</strain>
        <strain evidence="6">cv. C24</strain>
    </source>
</reference>
<dbReference type="Araport" id="AT4G26040"/>
<proteinExistence type="predicted"/>
<dbReference type="Proteomes" id="UP000426265">
    <property type="component" value="Unassembled WGS sequence"/>
</dbReference>
<gene>
    <name evidence="2" type="ordered locus">At4g26040</name>
    <name evidence="4" type="ORF">AN1_LOCUS19350</name>
    <name evidence="3" type="ORF">C24_LOCUS19252</name>
</gene>
<evidence type="ECO:0000256" key="1">
    <source>
        <dbReference type="SAM" id="MobiDB-lite"/>
    </source>
</evidence>
<protein>
    <submittedName>
        <fullName evidence="4">Uncharacterized protein</fullName>
    </submittedName>
</protein>
<dbReference type="EMBL" id="CACRSJ010000109">
    <property type="protein sequence ID" value="VYS63939.1"/>
    <property type="molecule type" value="Genomic_DNA"/>
</dbReference>
<dbReference type="AlphaFoldDB" id="A0A654FSU4"/>
<feature type="compositionally biased region" description="Basic and acidic residues" evidence="1">
    <location>
        <begin position="1"/>
        <end position="13"/>
    </location>
</feature>
<dbReference type="Proteomes" id="UP000434276">
    <property type="component" value="Unassembled WGS sequence"/>
</dbReference>
<dbReference type="ExpressionAtlas" id="A0A654FSU4">
    <property type="expression patterns" value="baseline and differential"/>
</dbReference>
<dbReference type="GeneID" id="828710"/>
<dbReference type="OrthoDB" id="10273281at2759"/>
<dbReference type="KEGG" id="ath:AT4G26040"/>
<evidence type="ECO:0000313" key="6">
    <source>
        <dbReference type="Proteomes" id="UP000434276"/>
    </source>
</evidence>
<dbReference type="EMBL" id="CACSHJ010000095">
    <property type="protein sequence ID" value="CAA0396529.1"/>
    <property type="molecule type" value="Genomic_DNA"/>
</dbReference>
<dbReference type="DNASU" id="828710"/>
<feature type="region of interest" description="Disordered" evidence="1">
    <location>
        <begin position="1"/>
        <end position="24"/>
    </location>
</feature>
<sequence>MKYNLKHTEDKNFVKSKPLSKGSKQTIVGEKITKMKEESHKTKQTKTEDPITKETYQARQRTLLQRDYLLVHIEDLLPKQVFAVSVINDYLVCIQAQGLEPMSDVGLLGKHQFYLRTYHYFV</sequence>
<name>A0A654FSU4_ARATH</name>
<evidence type="ECO:0000313" key="5">
    <source>
        <dbReference type="Proteomes" id="UP000426265"/>
    </source>
</evidence>
<organism evidence="4 5">
    <name type="scientific">Arabidopsis thaliana</name>
    <name type="common">Mouse-ear cress</name>
    <dbReference type="NCBI Taxonomy" id="3702"/>
    <lineage>
        <taxon>Eukaryota</taxon>
        <taxon>Viridiplantae</taxon>
        <taxon>Streptophyta</taxon>
        <taxon>Embryophyta</taxon>
        <taxon>Tracheophyta</taxon>
        <taxon>Spermatophyta</taxon>
        <taxon>Magnoliopsida</taxon>
        <taxon>eudicotyledons</taxon>
        <taxon>Gunneridae</taxon>
        <taxon>Pentapetalae</taxon>
        <taxon>rosids</taxon>
        <taxon>malvids</taxon>
        <taxon>Brassicales</taxon>
        <taxon>Brassicaceae</taxon>
        <taxon>Camelineae</taxon>
        <taxon>Arabidopsis</taxon>
    </lineage>
</organism>
<dbReference type="SMR" id="A0A654FSU4"/>